<protein>
    <submittedName>
        <fullName evidence="2">GH18 domain-containing protein</fullName>
    </submittedName>
</protein>
<keyword evidence="1" id="KW-1185">Reference proteome</keyword>
<dbReference type="WBParaSite" id="PgB16_g055_t03">
    <property type="protein sequence ID" value="PgB16_g055_t03"/>
    <property type="gene ID" value="PgB16_g055"/>
</dbReference>
<sequence>SMSHASHTYHRYRSVLVNLRAIYYRQAPSDSQYVEFIKDGMVERTTLRWCVCMDARFRRF</sequence>
<dbReference type="AlphaFoldDB" id="A0A914ZSF7"/>
<proteinExistence type="predicted"/>
<reference evidence="2" key="1">
    <citation type="submission" date="2022-11" db="UniProtKB">
        <authorList>
            <consortium name="WormBaseParasite"/>
        </authorList>
    </citation>
    <scope>IDENTIFICATION</scope>
</reference>
<organism evidence="1 2">
    <name type="scientific">Parascaris univalens</name>
    <name type="common">Nematode worm</name>
    <dbReference type="NCBI Taxonomy" id="6257"/>
    <lineage>
        <taxon>Eukaryota</taxon>
        <taxon>Metazoa</taxon>
        <taxon>Ecdysozoa</taxon>
        <taxon>Nematoda</taxon>
        <taxon>Chromadorea</taxon>
        <taxon>Rhabditida</taxon>
        <taxon>Spirurina</taxon>
        <taxon>Ascaridomorpha</taxon>
        <taxon>Ascaridoidea</taxon>
        <taxon>Ascarididae</taxon>
        <taxon>Parascaris</taxon>
    </lineage>
</organism>
<name>A0A914ZSF7_PARUN</name>
<dbReference type="Proteomes" id="UP000887569">
    <property type="component" value="Unplaced"/>
</dbReference>
<accession>A0A914ZSF7</accession>
<evidence type="ECO:0000313" key="2">
    <source>
        <dbReference type="WBParaSite" id="PgB16_g055_t03"/>
    </source>
</evidence>
<evidence type="ECO:0000313" key="1">
    <source>
        <dbReference type="Proteomes" id="UP000887569"/>
    </source>
</evidence>